<organism evidence="2 3">
    <name type="scientific">Arthrobotrys musiformis</name>
    <dbReference type="NCBI Taxonomy" id="47236"/>
    <lineage>
        <taxon>Eukaryota</taxon>
        <taxon>Fungi</taxon>
        <taxon>Dikarya</taxon>
        <taxon>Ascomycota</taxon>
        <taxon>Pezizomycotina</taxon>
        <taxon>Orbiliomycetes</taxon>
        <taxon>Orbiliales</taxon>
        <taxon>Orbiliaceae</taxon>
        <taxon>Arthrobotrys</taxon>
    </lineage>
</organism>
<keyword evidence="1" id="KW-0812">Transmembrane</keyword>
<gene>
    <name evidence="2" type="ORF">TWF481_009138</name>
</gene>
<evidence type="ECO:0008006" key="4">
    <source>
        <dbReference type="Google" id="ProtNLM"/>
    </source>
</evidence>
<sequence length="323" mass="36198">MSSAAVQVLGASGREFRQAMRGRNWNRPHRSGDLGDLNILELYHESPPQLRNLRRTRCDAESTLDLNAETLADLKHLLVFLFSNHHDLVSINKVTTVAAKNTVCRVCSLFLRFLKPKSIEYLGNVRFCDDIGHENNHVRGWLLFQLALDMRLRVVSRLEKRPDWRGAAPATVKAGFVDGKVPEADRFEYRIASDEVDDGWPDADLTSLGSIIVSQDDSASETDEEEEDEFILYEDILEEEGDNLTQRTEIAETPEDSLDNENISAENEIESITVAGGTGRQNQASKGAAAYPIRLLIWASLILFIVVFTVADQRKGGRGRSEL</sequence>
<comment type="caution">
    <text evidence="2">The sequence shown here is derived from an EMBL/GenBank/DDBJ whole genome shotgun (WGS) entry which is preliminary data.</text>
</comment>
<feature type="transmembrane region" description="Helical" evidence="1">
    <location>
        <begin position="291"/>
        <end position="311"/>
    </location>
</feature>
<reference evidence="2 3" key="1">
    <citation type="submission" date="2023-08" db="EMBL/GenBank/DDBJ databases">
        <authorList>
            <person name="Palmer J.M."/>
        </authorList>
    </citation>
    <scope>NUCLEOTIDE SEQUENCE [LARGE SCALE GENOMIC DNA]</scope>
    <source>
        <strain evidence="2 3">TWF481</strain>
    </source>
</reference>
<keyword evidence="3" id="KW-1185">Reference proteome</keyword>
<accession>A0AAV9W520</accession>
<keyword evidence="1" id="KW-1133">Transmembrane helix</keyword>
<evidence type="ECO:0000313" key="3">
    <source>
        <dbReference type="Proteomes" id="UP001370758"/>
    </source>
</evidence>
<proteinExistence type="predicted"/>
<evidence type="ECO:0000256" key="1">
    <source>
        <dbReference type="SAM" id="Phobius"/>
    </source>
</evidence>
<protein>
    <recommendedName>
        <fullName evidence="4">F-box domain-containing protein</fullName>
    </recommendedName>
</protein>
<keyword evidence="1" id="KW-0472">Membrane</keyword>
<dbReference type="EMBL" id="JAVHJL010000006">
    <property type="protein sequence ID" value="KAK6501297.1"/>
    <property type="molecule type" value="Genomic_DNA"/>
</dbReference>
<name>A0AAV9W520_9PEZI</name>
<dbReference type="Proteomes" id="UP001370758">
    <property type="component" value="Unassembled WGS sequence"/>
</dbReference>
<dbReference type="AlphaFoldDB" id="A0AAV9W520"/>
<evidence type="ECO:0000313" key="2">
    <source>
        <dbReference type="EMBL" id="KAK6501297.1"/>
    </source>
</evidence>